<dbReference type="EMBL" id="CAJNOG010001245">
    <property type="protein sequence ID" value="CAF1424920.1"/>
    <property type="molecule type" value="Genomic_DNA"/>
</dbReference>
<organism evidence="2 3">
    <name type="scientific">Adineta steineri</name>
    <dbReference type="NCBI Taxonomy" id="433720"/>
    <lineage>
        <taxon>Eukaryota</taxon>
        <taxon>Metazoa</taxon>
        <taxon>Spiralia</taxon>
        <taxon>Gnathifera</taxon>
        <taxon>Rotifera</taxon>
        <taxon>Eurotatoria</taxon>
        <taxon>Bdelloidea</taxon>
        <taxon>Adinetida</taxon>
        <taxon>Adinetidae</taxon>
        <taxon>Adineta</taxon>
    </lineage>
</organism>
<comment type="caution">
    <text evidence="2">The sequence shown here is derived from an EMBL/GenBank/DDBJ whole genome shotgun (WGS) entry which is preliminary data.</text>
</comment>
<protein>
    <submittedName>
        <fullName evidence="2">Uncharacterized protein</fullName>
    </submittedName>
</protein>
<feature type="region of interest" description="Disordered" evidence="1">
    <location>
        <begin position="329"/>
        <end position="352"/>
    </location>
</feature>
<dbReference type="PANTHER" id="PTHR46880">
    <property type="entry name" value="RAS-ASSOCIATING DOMAIN-CONTAINING PROTEIN"/>
    <property type="match status" value="1"/>
</dbReference>
<gene>
    <name evidence="2" type="ORF">JYZ213_LOCUS39210</name>
</gene>
<name>A0A815MMU6_9BILA</name>
<evidence type="ECO:0000313" key="3">
    <source>
        <dbReference type="Proteomes" id="UP000663845"/>
    </source>
</evidence>
<dbReference type="InterPro" id="IPR012337">
    <property type="entry name" value="RNaseH-like_sf"/>
</dbReference>
<accession>A0A815MMU6</accession>
<reference evidence="2" key="1">
    <citation type="submission" date="2021-02" db="EMBL/GenBank/DDBJ databases">
        <authorList>
            <person name="Nowell W R."/>
        </authorList>
    </citation>
    <scope>NUCLEOTIDE SEQUENCE</scope>
</reference>
<dbReference type="Proteomes" id="UP000663845">
    <property type="component" value="Unassembled WGS sequence"/>
</dbReference>
<dbReference type="AlphaFoldDB" id="A0A815MMU6"/>
<dbReference type="SUPFAM" id="SSF53098">
    <property type="entry name" value="Ribonuclease H-like"/>
    <property type="match status" value="1"/>
</dbReference>
<sequence length="1050" mass="119408">MNNVQKTLDELWVKHKTPLNCITSTTENGVQASSSVLSQPSLSIFELMEVLDQNKYQVEGGVDREVNGTVIAVHDFERNVEHECEVNDVEGGAEHECEVNDVEGGAEHECEVNDVEGGAEHECEVNDVEGGAEHECEVNDVEGGAEHECEVNDVEGGAEHECEVNDVEGGAEHNIEGDAERGVECEVNSIPAAHEFDVEIEIVDEELCNNSSSFTQDHNYNSSTIVKDNLKKKRSTSARGNHRVRYLPGWEKKDEAQYVTYVFDNFGEKHEKFLRWLYQKNGSMFCCLCEKYGKLKNSNGKDNVWSTTGMATLSFDKIKLHKEKSEVHKQAESQELTVSSRSQPNWPSTKQKQLSKQEMAIQSLMLSCIFLCQQDNSLNSIEPLCALLEALNIQLLPAETTGVNYRNDTAALSFLQHIADYVHSELVDKIKKRWMMDESTSRSTEKSCIIYVRFVENFEAKTSFYGLVDLEGDGTANNIVKALTNMWKNDGLDATNSCWLATDNASTFTGIHEGVIAKLRRYLCIDWLEINGCVAHSFALVGKQASYEPKTANNKKPVVCDSVVKLESTISQIYNYFAKSTGHQFKLKSWQAFLEMPELKFKRIFDIRWLSIRGCIKPIIDNVQPGSQALLGCLQHILSDTGSSKLERANSKHLLESILDDEFLFLLHMHYDLHETILAEKRKILQHWSFKSTSAIGPALTDYMESTKLGTFGAFKLTLGDRNKFINESCKYIERLIHELDRRFKPSVVQESLSTLFDPQHLLKNSKKLDSVEYGRSQLVCLRQKYKNFPGFDCNAVRNEWESFKQPLLNFIQTFSSDCSEKLFWKKFITLKQSTNSLFLEEYKSILILLSIYLISPTNSAECERGFSAVNRIQTPGRSRVMISTLNILMSVRMLLPDDLRSARCQHVVVKAFELWNDKNYSRRLNGIQVLADVSDDYQPIKQVRSVAKRKLSSIQSETINKKPKRPKSYAIKCASGCRTSISSTDPTQYEAIQCCHQSDHFNWIDYTNDCSRWLCNGCRIKFKLTTDSIWFCSDHVDMYSDQDEENDAE</sequence>
<proteinExistence type="predicted"/>
<evidence type="ECO:0000256" key="1">
    <source>
        <dbReference type="SAM" id="MobiDB-lite"/>
    </source>
</evidence>
<feature type="compositionally biased region" description="Polar residues" evidence="1">
    <location>
        <begin position="333"/>
        <end position="352"/>
    </location>
</feature>
<dbReference type="PANTHER" id="PTHR46880:SF5">
    <property type="entry name" value="DUF4371 DOMAIN-CONTAINING PROTEIN"/>
    <property type="match status" value="1"/>
</dbReference>
<evidence type="ECO:0000313" key="2">
    <source>
        <dbReference type="EMBL" id="CAF1424920.1"/>
    </source>
</evidence>